<dbReference type="AlphaFoldDB" id="A0A8J2K3B1"/>
<sequence>MSNPMELVRTPEGFTFTTPAEWPNWIRRFERFAMAAGMDPAEETKKINMMVYLMGDPADNIMASFR</sequence>
<comment type="caution">
    <text evidence="1">The sequence shown here is derived from an EMBL/GenBank/DDBJ whole genome shotgun (WGS) entry which is preliminary data.</text>
</comment>
<keyword evidence="2" id="KW-1185">Reference proteome</keyword>
<dbReference type="Proteomes" id="UP000708208">
    <property type="component" value="Unassembled WGS sequence"/>
</dbReference>
<name>A0A8J2K3B1_9HEXA</name>
<evidence type="ECO:0000313" key="2">
    <source>
        <dbReference type="Proteomes" id="UP000708208"/>
    </source>
</evidence>
<gene>
    <name evidence="1" type="ORF">AFUS01_LOCUS20628</name>
</gene>
<dbReference type="EMBL" id="CAJVCH010224736">
    <property type="protein sequence ID" value="CAG7732090.1"/>
    <property type="molecule type" value="Genomic_DNA"/>
</dbReference>
<evidence type="ECO:0000313" key="1">
    <source>
        <dbReference type="EMBL" id="CAG7732090.1"/>
    </source>
</evidence>
<dbReference type="OrthoDB" id="2286242at2759"/>
<accession>A0A8J2K3B1</accession>
<reference evidence="1" key="1">
    <citation type="submission" date="2021-06" db="EMBL/GenBank/DDBJ databases">
        <authorList>
            <person name="Hodson N. C."/>
            <person name="Mongue J. A."/>
            <person name="Jaron S. K."/>
        </authorList>
    </citation>
    <scope>NUCLEOTIDE SEQUENCE</scope>
</reference>
<organism evidence="1 2">
    <name type="scientific">Allacma fusca</name>
    <dbReference type="NCBI Taxonomy" id="39272"/>
    <lineage>
        <taxon>Eukaryota</taxon>
        <taxon>Metazoa</taxon>
        <taxon>Ecdysozoa</taxon>
        <taxon>Arthropoda</taxon>
        <taxon>Hexapoda</taxon>
        <taxon>Collembola</taxon>
        <taxon>Symphypleona</taxon>
        <taxon>Sminthuridae</taxon>
        <taxon>Allacma</taxon>
    </lineage>
</organism>
<proteinExistence type="predicted"/>
<protein>
    <submittedName>
        <fullName evidence="1">Uncharacterized protein</fullName>
    </submittedName>
</protein>